<protein>
    <submittedName>
        <fullName evidence="2">Uncharacterized protein</fullName>
    </submittedName>
</protein>
<comment type="caution">
    <text evidence="2">The sequence shown here is derived from an EMBL/GenBank/DDBJ whole genome shotgun (WGS) entry which is preliminary data.</text>
</comment>
<dbReference type="Proteomes" id="UP000654075">
    <property type="component" value="Unassembled WGS sequence"/>
</dbReference>
<feature type="compositionally biased region" description="Pro residues" evidence="1">
    <location>
        <begin position="43"/>
        <end position="53"/>
    </location>
</feature>
<name>A0A813DKF7_POLGL</name>
<organism evidence="2 3">
    <name type="scientific">Polarella glacialis</name>
    <name type="common">Dinoflagellate</name>
    <dbReference type="NCBI Taxonomy" id="89957"/>
    <lineage>
        <taxon>Eukaryota</taxon>
        <taxon>Sar</taxon>
        <taxon>Alveolata</taxon>
        <taxon>Dinophyceae</taxon>
        <taxon>Suessiales</taxon>
        <taxon>Suessiaceae</taxon>
        <taxon>Polarella</taxon>
    </lineage>
</organism>
<evidence type="ECO:0000313" key="2">
    <source>
        <dbReference type="EMBL" id="CAE8586581.1"/>
    </source>
</evidence>
<feature type="non-terminal residue" evidence="2">
    <location>
        <position position="1"/>
    </location>
</feature>
<gene>
    <name evidence="2" type="ORF">PGLA1383_LOCUS5436</name>
</gene>
<sequence length="112" mass="12358">LSAGGKLARDFVPAEARRPELLKLLAPLPRVARDVASTSSPSRPAPPRLPPGPDSSLLQDPPPASPPNPYWPWLQAPRPTLLLGLLLFRLREADALERLRERLGRERSPKKP</sequence>
<feature type="compositionally biased region" description="Pro residues" evidence="1">
    <location>
        <begin position="60"/>
        <end position="70"/>
    </location>
</feature>
<accession>A0A813DKF7</accession>
<reference evidence="2" key="1">
    <citation type="submission" date="2021-02" db="EMBL/GenBank/DDBJ databases">
        <authorList>
            <person name="Dougan E. K."/>
            <person name="Rhodes N."/>
            <person name="Thang M."/>
            <person name="Chan C."/>
        </authorList>
    </citation>
    <scope>NUCLEOTIDE SEQUENCE</scope>
</reference>
<evidence type="ECO:0000313" key="3">
    <source>
        <dbReference type="Proteomes" id="UP000654075"/>
    </source>
</evidence>
<dbReference type="EMBL" id="CAJNNV010002129">
    <property type="protein sequence ID" value="CAE8586581.1"/>
    <property type="molecule type" value="Genomic_DNA"/>
</dbReference>
<evidence type="ECO:0000256" key="1">
    <source>
        <dbReference type="SAM" id="MobiDB-lite"/>
    </source>
</evidence>
<dbReference type="AlphaFoldDB" id="A0A813DKF7"/>
<keyword evidence="3" id="KW-1185">Reference proteome</keyword>
<feature type="region of interest" description="Disordered" evidence="1">
    <location>
        <begin position="32"/>
        <end position="72"/>
    </location>
</feature>
<proteinExistence type="predicted"/>